<protein>
    <recommendedName>
        <fullName evidence="2">inorganic diphosphatase</fullName>
        <ecNumber evidence="2">3.6.1.1</ecNumber>
    </recommendedName>
</protein>
<evidence type="ECO:0000256" key="5">
    <source>
        <dbReference type="ARBA" id="ARBA00022842"/>
    </source>
</evidence>
<dbReference type="PROSITE" id="PS00387">
    <property type="entry name" value="PPASE"/>
    <property type="match status" value="1"/>
</dbReference>
<gene>
    <name evidence="6" type="ORF">AMPC_30570</name>
</gene>
<evidence type="ECO:0000313" key="6">
    <source>
        <dbReference type="EMBL" id="BDG09944.1"/>
    </source>
</evidence>
<dbReference type="Gene3D" id="3.90.80.10">
    <property type="entry name" value="Inorganic pyrophosphatase"/>
    <property type="match status" value="1"/>
</dbReference>
<dbReference type="EC" id="3.6.1.1" evidence="2"/>
<dbReference type="PANTHER" id="PTHR10286">
    <property type="entry name" value="INORGANIC PYROPHOSPHATASE"/>
    <property type="match status" value="1"/>
</dbReference>
<dbReference type="Proteomes" id="UP001162734">
    <property type="component" value="Chromosome"/>
</dbReference>
<evidence type="ECO:0000256" key="2">
    <source>
        <dbReference type="ARBA" id="ARBA00012146"/>
    </source>
</evidence>
<dbReference type="Pfam" id="PF00719">
    <property type="entry name" value="Pyrophosphatase"/>
    <property type="match status" value="1"/>
</dbReference>
<proteinExistence type="predicted"/>
<name>A0ABM7XDJ6_9BACT</name>
<dbReference type="EMBL" id="AP025592">
    <property type="protein sequence ID" value="BDG09944.1"/>
    <property type="molecule type" value="Genomic_DNA"/>
</dbReference>
<sequence length="173" mass="19171">MDLHLLPPKSPKGGYHMVIESPRGSGVKLKYDPSLGVMGLSRPLPLGLSYPYDWGFIPGTRAPDGDPVDALLCWDVPSFPGVVIPSRPLGLLQLEQDGKNGHRTRNDRLILLPLRYRRGDDLESVDDLPQRVREEIQQFFLSSVFFEQKNPSALGWRGPAEAEALIAACELKG</sequence>
<dbReference type="SUPFAM" id="SSF50324">
    <property type="entry name" value="Inorganic pyrophosphatase"/>
    <property type="match status" value="1"/>
</dbReference>
<evidence type="ECO:0000256" key="4">
    <source>
        <dbReference type="ARBA" id="ARBA00022801"/>
    </source>
</evidence>
<dbReference type="InterPro" id="IPR008162">
    <property type="entry name" value="Pyrophosphatase"/>
</dbReference>
<keyword evidence="3" id="KW-0479">Metal-binding</keyword>
<comment type="cofactor">
    <cofactor evidence="1">
        <name>Mg(2+)</name>
        <dbReference type="ChEBI" id="CHEBI:18420"/>
    </cofactor>
</comment>
<evidence type="ECO:0000256" key="3">
    <source>
        <dbReference type="ARBA" id="ARBA00022723"/>
    </source>
</evidence>
<keyword evidence="4" id="KW-0378">Hydrolase</keyword>
<keyword evidence="7" id="KW-1185">Reference proteome</keyword>
<evidence type="ECO:0000256" key="1">
    <source>
        <dbReference type="ARBA" id="ARBA00001946"/>
    </source>
</evidence>
<evidence type="ECO:0000313" key="7">
    <source>
        <dbReference type="Proteomes" id="UP001162734"/>
    </source>
</evidence>
<dbReference type="InterPro" id="IPR036649">
    <property type="entry name" value="Pyrophosphatase_sf"/>
</dbReference>
<organism evidence="6 7">
    <name type="scientific">Anaeromyxobacter paludicola</name>
    <dbReference type="NCBI Taxonomy" id="2918171"/>
    <lineage>
        <taxon>Bacteria</taxon>
        <taxon>Pseudomonadati</taxon>
        <taxon>Myxococcota</taxon>
        <taxon>Myxococcia</taxon>
        <taxon>Myxococcales</taxon>
        <taxon>Cystobacterineae</taxon>
        <taxon>Anaeromyxobacteraceae</taxon>
        <taxon>Anaeromyxobacter</taxon>
    </lineage>
</organism>
<reference evidence="7" key="1">
    <citation type="journal article" date="2022" name="Int. J. Syst. Evol. Microbiol.">
        <title>Anaeromyxobacter oryzae sp. nov., Anaeromyxobacter diazotrophicus sp. nov. and Anaeromyxobacter paludicola sp. nov., isolated from paddy soils.</title>
        <authorList>
            <person name="Itoh H."/>
            <person name="Xu Z."/>
            <person name="Mise K."/>
            <person name="Masuda Y."/>
            <person name="Ushijima N."/>
            <person name="Hayakawa C."/>
            <person name="Shiratori Y."/>
            <person name="Senoo K."/>
        </authorList>
    </citation>
    <scope>NUCLEOTIDE SEQUENCE [LARGE SCALE GENOMIC DNA]</scope>
    <source>
        <strain evidence="7">Red630</strain>
    </source>
</reference>
<keyword evidence="5" id="KW-0460">Magnesium</keyword>
<accession>A0ABM7XDJ6</accession>
<dbReference type="RefSeq" id="WP_248342342.1">
    <property type="nucleotide sequence ID" value="NZ_AP025592.1"/>
</dbReference>